<reference evidence="2" key="1">
    <citation type="journal article" date="2014" name="Int. J. Syst. Evol. Microbiol.">
        <title>Complete genome sequence of Corynebacterium casei LMG S-19264T (=DSM 44701T), isolated from a smear-ripened cheese.</title>
        <authorList>
            <consortium name="US DOE Joint Genome Institute (JGI-PGF)"/>
            <person name="Walter F."/>
            <person name="Albersmeier A."/>
            <person name="Kalinowski J."/>
            <person name="Ruckert C."/>
        </authorList>
    </citation>
    <scope>NUCLEOTIDE SEQUENCE</scope>
    <source>
        <strain evidence="2">CGMCC 4.7201</strain>
    </source>
</reference>
<gene>
    <name evidence="2" type="ORF">GCM10012280_26340</name>
</gene>
<dbReference type="Proteomes" id="UP000641932">
    <property type="component" value="Unassembled WGS sequence"/>
</dbReference>
<protein>
    <submittedName>
        <fullName evidence="2">Lipoprotein</fullName>
    </submittedName>
</protein>
<evidence type="ECO:0000313" key="2">
    <source>
        <dbReference type="EMBL" id="GGO87575.1"/>
    </source>
</evidence>
<dbReference type="AlphaFoldDB" id="A0A918DWD8"/>
<proteinExistence type="predicted"/>
<keyword evidence="2" id="KW-0449">Lipoprotein</keyword>
<evidence type="ECO:0000256" key="1">
    <source>
        <dbReference type="SAM" id="Phobius"/>
    </source>
</evidence>
<organism evidence="2 3">
    <name type="scientific">Wenjunlia tyrosinilytica</name>
    <dbReference type="NCBI Taxonomy" id="1544741"/>
    <lineage>
        <taxon>Bacteria</taxon>
        <taxon>Bacillati</taxon>
        <taxon>Actinomycetota</taxon>
        <taxon>Actinomycetes</taxon>
        <taxon>Kitasatosporales</taxon>
        <taxon>Streptomycetaceae</taxon>
        <taxon>Wenjunlia</taxon>
    </lineage>
</organism>
<keyword evidence="1" id="KW-0472">Membrane</keyword>
<feature type="transmembrane region" description="Helical" evidence="1">
    <location>
        <begin position="38"/>
        <end position="59"/>
    </location>
</feature>
<feature type="transmembrane region" description="Helical" evidence="1">
    <location>
        <begin position="79"/>
        <end position="96"/>
    </location>
</feature>
<accession>A0A918DWD8</accession>
<evidence type="ECO:0000313" key="3">
    <source>
        <dbReference type="Proteomes" id="UP000641932"/>
    </source>
</evidence>
<keyword evidence="1" id="KW-1133">Transmembrane helix</keyword>
<name>A0A918DWD8_9ACTN</name>
<reference evidence="2" key="2">
    <citation type="submission" date="2020-09" db="EMBL/GenBank/DDBJ databases">
        <authorList>
            <person name="Sun Q."/>
            <person name="Zhou Y."/>
        </authorList>
    </citation>
    <scope>NUCLEOTIDE SEQUENCE</scope>
    <source>
        <strain evidence="2">CGMCC 4.7201</strain>
    </source>
</reference>
<sequence length="143" mass="15633">MNRFRRLYGASPLHLLLASASFALTAYAGVRLFESEAMEVAVWLFGAAVLHDLVLLPLYCAADRALGAVPPRALNHVRVPAFISGLLLLVWYPLILSRSAPYASSTGLSPNVFRERWLLITAALFGASAVLLLLRQWRSGRAA</sequence>
<keyword evidence="1" id="KW-0812">Transmembrane</keyword>
<dbReference type="EMBL" id="BMMS01000010">
    <property type="protein sequence ID" value="GGO87575.1"/>
    <property type="molecule type" value="Genomic_DNA"/>
</dbReference>
<comment type="caution">
    <text evidence="2">The sequence shown here is derived from an EMBL/GenBank/DDBJ whole genome shotgun (WGS) entry which is preliminary data.</text>
</comment>
<feature type="transmembrane region" description="Helical" evidence="1">
    <location>
        <begin position="116"/>
        <end position="134"/>
    </location>
</feature>
<keyword evidence="3" id="KW-1185">Reference proteome</keyword>